<keyword evidence="4" id="KW-1185">Reference proteome</keyword>
<evidence type="ECO:0000313" key="4">
    <source>
        <dbReference type="Proteomes" id="UP001054902"/>
    </source>
</evidence>
<dbReference type="Pfam" id="PF00805">
    <property type="entry name" value="Pentapeptide"/>
    <property type="match status" value="2"/>
</dbReference>
<dbReference type="AlphaFoldDB" id="A0AAD3CL52"/>
<dbReference type="InterPro" id="IPR001646">
    <property type="entry name" value="5peptide_repeat"/>
</dbReference>
<keyword evidence="1" id="KW-0677">Repeat</keyword>
<dbReference type="Gene3D" id="2.160.20.80">
    <property type="entry name" value="E3 ubiquitin-protein ligase SopA"/>
    <property type="match status" value="1"/>
</dbReference>
<dbReference type="EMBL" id="BLLK01000022">
    <property type="protein sequence ID" value="GFH46896.1"/>
    <property type="molecule type" value="Genomic_DNA"/>
</dbReference>
<comment type="caution">
    <text evidence="3">The sequence shown here is derived from an EMBL/GenBank/DDBJ whole genome shotgun (WGS) entry which is preliminary data.</text>
</comment>
<keyword evidence="2" id="KW-0732">Signal</keyword>
<dbReference type="PANTHER" id="PTHR47485:SF1">
    <property type="entry name" value="THYLAKOID LUMENAL 17.4 KDA PROTEIN, CHLOROPLASTIC"/>
    <property type="match status" value="1"/>
</dbReference>
<name>A0AAD3CL52_9STRA</name>
<protein>
    <recommendedName>
        <fullName evidence="5">Thylakoid lumenal 17.4 kDa protein, chloroplastic</fullName>
    </recommendedName>
</protein>
<evidence type="ECO:0008006" key="5">
    <source>
        <dbReference type="Google" id="ProtNLM"/>
    </source>
</evidence>
<gene>
    <name evidence="3" type="ORF">CTEN210_03370</name>
</gene>
<accession>A0AAD3CL52</accession>
<evidence type="ECO:0000256" key="1">
    <source>
        <dbReference type="ARBA" id="ARBA00022737"/>
    </source>
</evidence>
<dbReference type="Proteomes" id="UP001054902">
    <property type="component" value="Unassembled WGS sequence"/>
</dbReference>
<feature type="chain" id="PRO_5042030245" description="Thylakoid lumenal 17.4 kDa protein, chloroplastic" evidence="2">
    <location>
        <begin position="20"/>
        <end position="237"/>
    </location>
</feature>
<proteinExistence type="predicted"/>
<organism evidence="3 4">
    <name type="scientific">Chaetoceros tenuissimus</name>
    <dbReference type="NCBI Taxonomy" id="426638"/>
    <lineage>
        <taxon>Eukaryota</taxon>
        <taxon>Sar</taxon>
        <taxon>Stramenopiles</taxon>
        <taxon>Ochrophyta</taxon>
        <taxon>Bacillariophyta</taxon>
        <taxon>Coscinodiscophyceae</taxon>
        <taxon>Chaetocerotophycidae</taxon>
        <taxon>Chaetocerotales</taxon>
        <taxon>Chaetocerotaceae</taxon>
        <taxon>Chaetoceros</taxon>
    </lineage>
</organism>
<evidence type="ECO:0000313" key="3">
    <source>
        <dbReference type="EMBL" id="GFH46896.1"/>
    </source>
</evidence>
<sequence length="237" mass="25424">MRVSFANILLASSAIGASAFAPEPLSFAQRSTKLQAKQEDSLDGVGKAFAVAALSFAMFMNPSPALADGQTKTFKLPPIDFSDKTRCQFNDSKMGQANAQRDKLYDLRQCTLSNQDASGFDLSGVIMTKTDVSGTKFIESQFSKGYLRDSTFDGADFSNGIIDRASFAGSSLKGAIFNNAVLTGTSFEDADVENADFTDAYIGDFDIRNLCKNPTLKGENPVTGADTKLSVGCGYRR</sequence>
<dbReference type="PANTHER" id="PTHR47485">
    <property type="entry name" value="THYLAKOID LUMENAL 17.4 KDA PROTEIN, CHLOROPLASTIC"/>
    <property type="match status" value="1"/>
</dbReference>
<reference evidence="3 4" key="1">
    <citation type="journal article" date="2021" name="Sci. Rep.">
        <title>The genome of the diatom Chaetoceros tenuissimus carries an ancient integrated fragment of an extant virus.</title>
        <authorList>
            <person name="Hongo Y."/>
            <person name="Kimura K."/>
            <person name="Takaki Y."/>
            <person name="Yoshida Y."/>
            <person name="Baba S."/>
            <person name="Kobayashi G."/>
            <person name="Nagasaki K."/>
            <person name="Hano T."/>
            <person name="Tomaru Y."/>
        </authorList>
    </citation>
    <scope>NUCLEOTIDE SEQUENCE [LARGE SCALE GENOMIC DNA]</scope>
    <source>
        <strain evidence="3 4">NIES-3715</strain>
    </source>
</reference>
<dbReference type="SUPFAM" id="SSF141571">
    <property type="entry name" value="Pentapeptide repeat-like"/>
    <property type="match status" value="1"/>
</dbReference>
<evidence type="ECO:0000256" key="2">
    <source>
        <dbReference type="SAM" id="SignalP"/>
    </source>
</evidence>
<feature type="signal peptide" evidence="2">
    <location>
        <begin position="1"/>
        <end position="19"/>
    </location>
</feature>